<dbReference type="Gene3D" id="3.30.920.30">
    <property type="entry name" value="Hypothetical protein"/>
    <property type="match status" value="1"/>
</dbReference>
<evidence type="ECO:0000256" key="2">
    <source>
        <dbReference type="ARBA" id="ARBA00022649"/>
    </source>
</evidence>
<comment type="similarity">
    <text evidence="1">Belongs to the HicA mRNA interferase family.</text>
</comment>
<dbReference type="EMBL" id="MFJJ01000007">
    <property type="protein sequence ID" value="OGG15051.1"/>
    <property type="molecule type" value="Genomic_DNA"/>
</dbReference>
<keyword evidence="3" id="KW-0540">Nuclease</keyword>
<evidence type="ECO:0000256" key="4">
    <source>
        <dbReference type="ARBA" id="ARBA00022759"/>
    </source>
</evidence>
<keyword evidence="4" id="KW-0255">Endonuclease</keyword>
<keyword evidence="5" id="KW-0378">Hydrolase</keyword>
<evidence type="ECO:0000256" key="6">
    <source>
        <dbReference type="ARBA" id="ARBA00022884"/>
    </source>
</evidence>
<accession>A0A1F5ZRK6</accession>
<dbReference type="GO" id="GO:0003729">
    <property type="term" value="F:mRNA binding"/>
    <property type="evidence" value="ECO:0007669"/>
    <property type="project" value="InterPro"/>
</dbReference>
<organism evidence="8 9">
    <name type="scientific">Candidatus Gottesmanbacteria bacterium RIFCSPHIGHO2_01_FULL_46_14</name>
    <dbReference type="NCBI Taxonomy" id="1798380"/>
    <lineage>
        <taxon>Bacteria</taxon>
        <taxon>Candidatus Gottesmaniibacteriota</taxon>
    </lineage>
</organism>
<name>A0A1F5ZRK6_9BACT</name>
<evidence type="ECO:0000256" key="3">
    <source>
        <dbReference type="ARBA" id="ARBA00022722"/>
    </source>
</evidence>
<dbReference type="AlphaFoldDB" id="A0A1F5ZRK6"/>
<dbReference type="GO" id="GO:0016787">
    <property type="term" value="F:hydrolase activity"/>
    <property type="evidence" value="ECO:0007669"/>
    <property type="project" value="UniProtKB-KW"/>
</dbReference>
<keyword evidence="2" id="KW-1277">Toxin-antitoxin system</keyword>
<dbReference type="InterPro" id="IPR012933">
    <property type="entry name" value="HicA_mRNA_interferase"/>
</dbReference>
<evidence type="ECO:0000256" key="5">
    <source>
        <dbReference type="ARBA" id="ARBA00022801"/>
    </source>
</evidence>
<evidence type="ECO:0000256" key="1">
    <source>
        <dbReference type="ARBA" id="ARBA00006620"/>
    </source>
</evidence>
<dbReference type="InterPro" id="IPR038570">
    <property type="entry name" value="HicA_sf"/>
</dbReference>
<evidence type="ECO:0000313" key="9">
    <source>
        <dbReference type="Proteomes" id="UP000177416"/>
    </source>
</evidence>
<keyword evidence="6" id="KW-0694">RNA-binding</keyword>
<evidence type="ECO:0008006" key="10">
    <source>
        <dbReference type="Google" id="ProtNLM"/>
    </source>
</evidence>
<protein>
    <recommendedName>
        <fullName evidence="10">Addiction module toxin, HicA family</fullName>
    </recommendedName>
</protein>
<reference evidence="8 9" key="1">
    <citation type="journal article" date="2016" name="Nat. Commun.">
        <title>Thousands of microbial genomes shed light on interconnected biogeochemical processes in an aquifer system.</title>
        <authorList>
            <person name="Anantharaman K."/>
            <person name="Brown C.T."/>
            <person name="Hug L.A."/>
            <person name="Sharon I."/>
            <person name="Castelle C.J."/>
            <person name="Probst A.J."/>
            <person name="Thomas B.C."/>
            <person name="Singh A."/>
            <person name="Wilkins M.J."/>
            <person name="Karaoz U."/>
            <person name="Brodie E.L."/>
            <person name="Williams K.H."/>
            <person name="Hubbard S.S."/>
            <person name="Banfield J.F."/>
        </authorList>
    </citation>
    <scope>NUCLEOTIDE SEQUENCE [LARGE SCALE GENOMIC DNA]</scope>
</reference>
<dbReference type="Proteomes" id="UP000177416">
    <property type="component" value="Unassembled WGS sequence"/>
</dbReference>
<evidence type="ECO:0000256" key="7">
    <source>
        <dbReference type="ARBA" id="ARBA00023016"/>
    </source>
</evidence>
<dbReference type="GO" id="GO:0004519">
    <property type="term" value="F:endonuclease activity"/>
    <property type="evidence" value="ECO:0007669"/>
    <property type="project" value="UniProtKB-KW"/>
</dbReference>
<dbReference type="Pfam" id="PF07927">
    <property type="entry name" value="HicA_toxin"/>
    <property type="match status" value="1"/>
</dbReference>
<gene>
    <name evidence="8" type="ORF">A2875_01340</name>
</gene>
<dbReference type="PANTHER" id="PTHR34873">
    <property type="entry name" value="SSR1766 PROTEIN"/>
    <property type="match status" value="1"/>
</dbReference>
<comment type="caution">
    <text evidence="8">The sequence shown here is derived from an EMBL/GenBank/DDBJ whole genome shotgun (WGS) entry which is preliminary data.</text>
</comment>
<dbReference type="SUPFAM" id="SSF54786">
    <property type="entry name" value="YcfA/nrd intein domain"/>
    <property type="match status" value="1"/>
</dbReference>
<evidence type="ECO:0000313" key="8">
    <source>
        <dbReference type="EMBL" id="OGG15051.1"/>
    </source>
</evidence>
<dbReference type="PANTHER" id="PTHR34873:SF3">
    <property type="entry name" value="ADDICTION MODULE TOXIN, HICA FAMILY"/>
    <property type="match status" value="1"/>
</dbReference>
<proteinExistence type="inferred from homology"/>
<sequence length="72" mass="8102">MPTVSARKFIKVLQKKGFVLHRVTGSHHIFVRKADQLSVSVPVHAGRDLSHGITRSILKDAEITLEEFLQLL</sequence>
<keyword evidence="7" id="KW-0346">Stress response</keyword>